<dbReference type="SMART" id="SM00651">
    <property type="entry name" value="Sm"/>
    <property type="match status" value="1"/>
</dbReference>
<dbReference type="GO" id="GO:0005685">
    <property type="term" value="C:U1 snRNP"/>
    <property type="evidence" value="ECO:0007669"/>
    <property type="project" value="UniProtKB-ARBA"/>
</dbReference>
<dbReference type="InterPro" id="IPR034099">
    <property type="entry name" value="SmD3"/>
</dbReference>
<dbReference type="CDD" id="cd01721">
    <property type="entry name" value="Sm_D3"/>
    <property type="match status" value="1"/>
</dbReference>
<dbReference type="PANTHER" id="PTHR23338">
    <property type="entry name" value="SMALL NUCLEAR RIBONUCLEOPROTEIN SM"/>
    <property type="match status" value="1"/>
</dbReference>
<proteinExistence type="inferred from homology"/>
<evidence type="ECO:0000256" key="1">
    <source>
        <dbReference type="ARBA" id="ARBA00004123"/>
    </source>
</evidence>
<keyword evidence="5" id="KW-0507">mRNA processing</keyword>
<dbReference type="InterPro" id="IPR010920">
    <property type="entry name" value="LSM_dom_sf"/>
</dbReference>
<evidence type="ECO:0000256" key="5">
    <source>
        <dbReference type="ARBA" id="ARBA00022664"/>
    </source>
</evidence>
<dbReference type="InterPro" id="IPR027141">
    <property type="entry name" value="LSm4/Sm_D1/D3"/>
</dbReference>
<protein>
    <recommendedName>
        <fullName evidence="9">Sm domain-containing protein</fullName>
    </recommendedName>
</protein>
<accession>A0A098VU52</accession>
<comment type="caution">
    <text evidence="10">The sequence shown here is derived from an EMBL/GenBank/DDBJ whole genome shotgun (WGS) entry which is preliminary data.</text>
</comment>
<comment type="subcellular location">
    <subcellularLocation>
        <location evidence="2">Cytoplasm</location>
        <location evidence="2">Cytosol</location>
    </subcellularLocation>
    <subcellularLocation>
        <location evidence="1">Nucleus</location>
    </subcellularLocation>
</comment>
<dbReference type="InterPro" id="IPR047575">
    <property type="entry name" value="Sm"/>
</dbReference>
<evidence type="ECO:0000256" key="3">
    <source>
        <dbReference type="ARBA" id="ARBA00008146"/>
    </source>
</evidence>
<dbReference type="Gene3D" id="2.30.30.100">
    <property type="match status" value="1"/>
</dbReference>
<evidence type="ECO:0000313" key="11">
    <source>
        <dbReference type="Proteomes" id="UP000029725"/>
    </source>
</evidence>
<dbReference type="AlphaFoldDB" id="A0A098VU52"/>
<dbReference type="Proteomes" id="UP000029725">
    <property type="component" value="Unassembled WGS sequence"/>
</dbReference>
<reference evidence="10 11" key="1">
    <citation type="submission" date="2014-04" db="EMBL/GenBank/DDBJ databases">
        <title>A new species of microsporidia sheds light on the evolution of extreme parasitism.</title>
        <authorList>
            <person name="Haag K.L."/>
            <person name="James T.Y."/>
            <person name="Larsson R."/>
            <person name="Schaer T.M."/>
            <person name="Refardt D."/>
            <person name="Pombert J.-F."/>
            <person name="Ebert D."/>
        </authorList>
    </citation>
    <scope>NUCLEOTIDE SEQUENCE [LARGE SCALE GENOMIC DNA]</scope>
    <source>
        <strain evidence="10 11">UGP3</strain>
        <tissue evidence="10">Spores</tissue>
    </source>
</reference>
<gene>
    <name evidence="10" type="ORF">DI09_186p40</name>
</gene>
<dbReference type="GO" id="GO:0000387">
    <property type="term" value="P:spliceosomal snRNP assembly"/>
    <property type="evidence" value="ECO:0007669"/>
    <property type="project" value="InterPro"/>
</dbReference>
<dbReference type="GO" id="GO:0005829">
    <property type="term" value="C:cytosol"/>
    <property type="evidence" value="ECO:0007669"/>
    <property type="project" value="UniProtKB-SubCell"/>
</dbReference>
<dbReference type="RefSeq" id="XP_013238780.1">
    <property type="nucleotide sequence ID" value="XM_013383326.1"/>
</dbReference>
<dbReference type="GO" id="GO:0005681">
    <property type="term" value="C:spliceosomal complex"/>
    <property type="evidence" value="ECO:0007669"/>
    <property type="project" value="InterPro"/>
</dbReference>
<evidence type="ECO:0000256" key="7">
    <source>
        <dbReference type="ARBA" id="ARBA00023242"/>
    </source>
</evidence>
<evidence type="ECO:0000256" key="4">
    <source>
        <dbReference type="ARBA" id="ARBA00022490"/>
    </source>
</evidence>
<evidence type="ECO:0000313" key="10">
    <source>
        <dbReference type="EMBL" id="KGG52344.1"/>
    </source>
</evidence>
<organism evidence="10 11">
    <name type="scientific">Mitosporidium daphniae</name>
    <dbReference type="NCBI Taxonomy" id="1485682"/>
    <lineage>
        <taxon>Eukaryota</taxon>
        <taxon>Fungi</taxon>
        <taxon>Fungi incertae sedis</taxon>
        <taxon>Microsporidia</taxon>
        <taxon>Mitosporidium</taxon>
    </lineage>
</organism>
<keyword evidence="6" id="KW-0508">mRNA splicing</keyword>
<keyword evidence="4" id="KW-0963">Cytoplasm</keyword>
<keyword evidence="8" id="KW-0687">Ribonucleoprotein</keyword>
<evidence type="ECO:0000256" key="8">
    <source>
        <dbReference type="ARBA" id="ARBA00023274"/>
    </source>
</evidence>
<dbReference type="GeneID" id="25258772"/>
<dbReference type="Pfam" id="PF01423">
    <property type="entry name" value="LSM"/>
    <property type="match status" value="1"/>
</dbReference>
<dbReference type="GO" id="GO:0003723">
    <property type="term" value="F:RNA binding"/>
    <property type="evidence" value="ECO:0007669"/>
    <property type="project" value="InterPro"/>
</dbReference>
<dbReference type="VEuPathDB" id="MicrosporidiaDB:DI09_186p40"/>
<dbReference type="FunFam" id="2.30.30.100:FF:000002">
    <property type="entry name" value="Small nuclear ribonucleoprotein Sm D3"/>
    <property type="match status" value="1"/>
</dbReference>
<dbReference type="OrthoDB" id="6425924at2759"/>
<dbReference type="PROSITE" id="PS52002">
    <property type="entry name" value="SM"/>
    <property type="match status" value="1"/>
</dbReference>
<evidence type="ECO:0000256" key="6">
    <source>
        <dbReference type="ARBA" id="ARBA00023187"/>
    </source>
</evidence>
<comment type="similarity">
    <text evidence="3">Belongs to the snRNP core protein family.</text>
</comment>
<keyword evidence="11" id="KW-1185">Reference proteome</keyword>
<dbReference type="InterPro" id="IPR001163">
    <property type="entry name" value="Sm_dom_euk/arc"/>
</dbReference>
<name>A0A098VU52_9MICR</name>
<feature type="domain" description="Sm" evidence="9">
    <location>
        <begin position="7"/>
        <end position="79"/>
    </location>
</feature>
<dbReference type="EMBL" id="JMKJ01000095">
    <property type="protein sequence ID" value="KGG52344.1"/>
    <property type="molecule type" value="Genomic_DNA"/>
</dbReference>
<sequence length="241" mass="25746">MVYNIGVPLKLLHESQGLTVTVELKTGYIYRGKLMDIEDNMNIQLREVTVTARDGKMTSADGVFIRGSSVRYFIVPDNLRYAPFLQTKTAARGAGISAGAGSLPNLVGRPVHRGTGGRGGGPIPAMRGPPIVRARRGCPASACTGDVSPGVNSPSDVFFTPGASFCDLNADSFADPGNFYGEFCAVVLDPFDAVRLYSHSGCFGSNFSSKGGPILTLLPICRGGGLFERDLWRTVFVLQEY</sequence>
<evidence type="ECO:0000256" key="2">
    <source>
        <dbReference type="ARBA" id="ARBA00004514"/>
    </source>
</evidence>
<dbReference type="SUPFAM" id="SSF50182">
    <property type="entry name" value="Sm-like ribonucleoproteins"/>
    <property type="match status" value="1"/>
</dbReference>
<keyword evidence="7" id="KW-0539">Nucleus</keyword>
<evidence type="ECO:0000259" key="9">
    <source>
        <dbReference type="PROSITE" id="PS52002"/>
    </source>
</evidence>
<dbReference type="HOGENOM" id="CLU_1152020_0_0_1"/>